<dbReference type="InterPro" id="IPR012873">
    <property type="entry name" value="DUF1672"/>
</dbReference>
<evidence type="ECO:0000313" key="1">
    <source>
        <dbReference type="EMBL" id="XCJ16890.1"/>
    </source>
</evidence>
<accession>A0AAU8IFL1</accession>
<proteinExistence type="predicted"/>
<organism evidence="1">
    <name type="scientific">Sporolactobacillus sp. Y61</name>
    <dbReference type="NCBI Taxonomy" id="3160863"/>
    <lineage>
        <taxon>Bacteria</taxon>
        <taxon>Bacillati</taxon>
        <taxon>Bacillota</taxon>
        <taxon>Bacilli</taxon>
        <taxon>Bacillales</taxon>
        <taxon>Sporolactobacillaceae</taxon>
        <taxon>Sporolactobacillus</taxon>
    </lineage>
</organism>
<dbReference type="RefSeq" id="WP_353948249.1">
    <property type="nucleotide sequence ID" value="NZ_CP159510.1"/>
</dbReference>
<dbReference type="AlphaFoldDB" id="A0AAU8IFL1"/>
<sequence>MNQTNDPNSITGENRNEQNENVFARVQDYTGQGYALEGGEETDKIAEAHRDEVVHAVEKFFREKYKTEVIVHNLVGNIDGVTVFVESVGEPHFYTYAIVPIDKSQKKINTDAVWSQEGKVEDAIRTGIYNMVFDDKFKNLDDYLTDFTSNNLVVGKKEDAIANVGGNGFSTPYYYMSISKDAFSEDILSKYLENPQMTKIEWKEEMKDIKLHPKEIYITLQLFMKEHNAQPNKEIFNKISSDIEKLKNIPSGAYSIYLHDNKIYRSSGIGNKENSLKRGTPNKIIK</sequence>
<reference evidence="1" key="1">
    <citation type="submission" date="2024-06" db="EMBL/GenBank/DDBJ databases">
        <authorList>
            <person name="Fan A."/>
            <person name="Zhang F.Y."/>
            <person name="Zhang L."/>
        </authorList>
    </citation>
    <scope>NUCLEOTIDE SEQUENCE</scope>
    <source>
        <strain evidence="1">Y61</strain>
    </source>
</reference>
<dbReference type="Pfam" id="PF07901">
    <property type="entry name" value="DUF1672"/>
    <property type="match status" value="1"/>
</dbReference>
<gene>
    <name evidence="1" type="ORF">ABNN70_14865</name>
</gene>
<name>A0AAU8IFL1_9BACL</name>
<dbReference type="EMBL" id="CP159510">
    <property type="protein sequence ID" value="XCJ16890.1"/>
    <property type="molecule type" value="Genomic_DNA"/>
</dbReference>
<protein>
    <submittedName>
        <fullName evidence="1">DUF1672 family protein</fullName>
    </submittedName>
</protein>